<reference evidence="2" key="1">
    <citation type="submission" date="2014-05" db="EMBL/GenBank/DDBJ databases">
        <title>The transcriptome of the halophilic microalga Tetraselmis sp. GSL018 isolated from the Great Salt Lake, Utah.</title>
        <authorList>
            <person name="Jinkerson R.E."/>
            <person name="D'Adamo S."/>
            <person name="Posewitz M.C."/>
        </authorList>
    </citation>
    <scope>NUCLEOTIDE SEQUENCE</scope>
    <source>
        <strain evidence="2">GSL018</strain>
    </source>
</reference>
<sequence>MNGTTVTNSKTNHGLRSRAYCANTDEVLFARLHLYPVENTKVIHLIRHAQGFHNVAGEKDRGNYLLEAFEDAHLSPDGWKQVQALHDHCRKFREDLSVELTVASPMTRTIETAAGIFGTALSVSDPVGDPLLMDCSVPLHTPTEGCGKNTENSESRHVRISARDSPPVIACELCREQLGRNPCDRRVPLSVLRERFPGVDFSEVETESDEMWAAFGPERREGVAEIQERALSFLRWLEQRPETHIAVVSHSAFLTLGLLPLFNGLPTYSPELSDSMGEYFQNCEMRSYILASGNQGCGDRQKAGALSFPGGMEVLDGPRNGPAGSA</sequence>
<dbReference type="AlphaFoldDB" id="A0A061RJL2"/>
<organism evidence="2">
    <name type="scientific">Tetraselmis sp. GSL018</name>
    <dbReference type="NCBI Taxonomy" id="582737"/>
    <lineage>
        <taxon>Eukaryota</taxon>
        <taxon>Viridiplantae</taxon>
        <taxon>Chlorophyta</taxon>
        <taxon>core chlorophytes</taxon>
        <taxon>Chlorodendrophyceae</taxon>
        <taxon>Chlorodendrales</taxon>
        <taxon>Chlorodendraceae</taxon>
        <taxon>Tetraselmis</taxon>
    </lineage>
</organism>
<gene>
    <name evidence="2" type="ORF">TSPGSL018_359</name>
</gene>
<dbReference type="PANTHER" id="PTHR48100">
    <property type="entry name" value="BROAD-SPECIFICITY PHOSPHATASE YOR283W-RELATED"/>
    <property type="match status" value="1"/>
</dbReference>
<dbReference type="InterPro" id="IPR013078">
    <property type="entry name" value="His_Pase_superF_clade-1"/>
</dbReference>
<dbReference type="EMBL" id="GBEZ01013868">
    <property type="protein sequence ID" value="JAC72158.1"/>
    <property type="molecule type" value="Transcribed_RNA"/>
</dbReference>
<dbReference type="SMART" id="SM00855">
    <property type="entry name" value="PGAM"/>
    <property type="match status" value="1"/>
</dbReference>
<dbReference type="Pfam" id="PF00300">
    <property type="entry name" value="His_Phos_1"/>
    <property type="match status" value="1"/>
</dbReference>
<dbReference type="InterPro" id="IPR050275">
    <property type="entry name" value="PGM_Phosphatase"/>
</dbReference>
<dbReference type="GO" id="GO:0016791">
    <property type="term" value="F:phosphatase activity"/>
    <property type="evidence" value="ECO:0007669"/>
    <property type="project" value="TreeGrafter"/>
</dbReference>
<dbReference type="InterPro" id="IPR029033">
    <property type="entry name" value="His_PPase_superfam"/>
</dbReference>
<name>A0A061RJL2_9CHLO</name>
<evidence type="ECO:0000313" key="2">
    <source>
        <dbReference type="EMBL" id="JAC72158.1"/>
    </source>
</evidence>
<accession>A0A061RJL2</accession>
<dbReference type="CDD" id="cd07067">
    <property type="entry name" value="HP_PGM_like"/>
    <property type="match status" value="1"/>
</dbReference>
<dbReference type="GO" id="GO:0005737">
    <property type="term" value="C:cytoplasm"/>
    <property type="evidence" value="ECO:0007669"/>
    <property type="project" value="TreeGrafter"/>
</dbReference>
<dbReference type="Gene3D" id="3.40.50.1240">
    <property type="entry name" value="Phosphoglycerate mutase-like"/>
    <property type="match status" value="1"/>
</dbReference>
<proteinExistence type="inferred from homology"/>
<protein>
    <submittedName>
        <fullName evidence="2">Phosphoglycerate mutase-like protein</fullName>
    </submittedName>
</protein>
<dbReference type="PANTHER" id="PTHR48100:SF1">
    <property type="entry name" value="HISTIDINE PHOSPHATASE FAMILY PROTEIN-RELATED"/>
    <property type="match status" value="1"/>
</dbReference>
<evidence type="ECO:0000256" key="1">
    <source>
        <dbReference type="ARBA" id="ARBA00038362"/>
    </source>
</evidence>
<comment type="similarity">
    <text evidence="1">Belongs to the phosphoglycerate mutase family.</text>
</comment>
<dbReference type="SUPFAM" id="SSF53254">
    <property type="entry name" value="Phosphoglycerate mutase-like"/>
    <property type="match status" value="1"/>
</dbReference>